<dbReference type="GO" id="GO:0016020">
    <property type="term" value="C:membrane"/>
    <property type="evidence" value="ECO:0007669"/>
    <property type="project" value="UniProtKB-SubCell"/>
</dbReference>
<protein>
    <submittedName>
        <fullName evidence="6">Uncharacterized protein</fullName>
    </submittedName>
</protein>
<keyword evidence="3 5" id="KW-1133">Transmembrane helix</keyword>
<reference evidence="7" key="1">
    <citation type="journal article" date="2015" name="BMC Genomics">
        <title>Genomic and transcriptomic analysis of the endophytic fungus Pestalotiopsis fici reveals its lifestyle and high potential for synthesis of natural products.</title>
        <authorList>
            <person name="Wang X."/>
            <person name="Zhang X."/>
            <person name="Liu L."/>
            <person name="Xiang M."/>
            <person name="Wang W."/>
            <person name="Sun X."/>
            <person name="Che Y."/>
            <person name="Guo L."/>
            <person name="Liu G."/>
            <person name="Guo L."/>
            <person name="Wang C."/>
            <person name="Yin W.B."/>
            <person name="Stadler M."/>
            <person name="Zhang X."/>
            <person name="Liu X."/>
        </authorList>
    </citation>
    <scope>NUCLEOTIDE SEQUENCE [LARGE SCALE GENOMIC DNA]</scope>
    <source>
        <strain evidence="7">W106-1 / CGMCC3.15140</strain>
    </source>
</reference>
<evidence type="ECO:0000313" key="6">
    <source>
        <dbReference type="EMBL" id="ETS81091.1"/>
    </source>
</evidence>
<keyword evidence="7" id="KW-1185">Reference proteome</keyword>
<feature type="transmembrane region" description="Helical" evidence="5">
    <location>
        <begin position="349"/>
        <end position="371"/>
    </location>
</feature>
<dbReference type="InterPro" id="IPR050829">
    <property type="entry name" value="CorA_MIT"/>
</dbReference>
<dbReference type="RefSeq" id="XP_007832865.1">
    <property type="nucleotide sequence ID" value="XM_007834674.1"/>
</dbReference>
<dbReference type="HOGENOM" id="CLU_573779_0_0_1"/>
<dbReference type="GeneID" id="19271106"/>
<sequence>MPYLAFTRESKQKQWPQDTRNESTTSLEEVIGAQYTTIPPALQRLFDYYHHDDQRRGALQVPQTLDQFHYQSLLVSDRKTKDQVLYRHQQRGEDPDADPFICLVDQLWLHVVDDATIVTSTSQHLDDDILDLTTATTELYKSDNYKSVRKDSVYGLIPLILATCIRKSMEKELGGKKERVLDMFAAAVTNTSKRQVALFNDFRKNISNSSQSHDTGDTDVTRVLTEEIDLLQEVNDVLIELNIIKTVLGHQKDILESYSNFVDAEIDRGNGFYNDSKGAKVIIDTVVTCKALSRIDVYIGEVEKMVFVAKETQNNLHTHLDLRQRDANLNEAVWARKAAQETTQQSRTIMVFTVVTIFFLPITFLSSLFALDITVFPHDDEGDLKYGPGWAFSWLFGMTIAVSLPLVLLAFYVNEVALLWKKWMARWQKDQNRGVGVNERVGFFPITRIMNSRLRFRTKGSRKMDRAEGTGAKEVV</sequence>
<feature type="transmembrane region" description="Helical" evidence="5">
    <location>
        <begin position="391"/>
        <end position="413"/>
    </location>
</feature>
<proteinExistence type="predicted"/>
<dbReference type="InParanoid" id="W3X7E3"/>
<dbReference type="OMA" id="FPITRIM"/>
<dbReference type="PANTHER" id="PTHR47685:SF1">
    <property type="entry name" value="MAGNESIUM TRANSPORT PROTEIN CORA"/>
    <property type="match status" value="1"/>
</dbReference>
<dbReference type="InterPro" id="IPR045863">
    <property type="entry name" value="CorA_TM1_TM2"/>
</dbReference>
<dbReference type="OrthoDB" id="341259at2759"/>
<dbReference type="EMBL" id="KI912112">
    <property type="protein sequence ID" value="ETS81091.1"/>
    <property type="molecule type" value="Genomic_DNA"/>
</dbReference>
<comment type="subcellular location">
    <subcellularLocation>
        <location evidence="1">Membrane</location>
        <topology evidence="1">Multi-pass membrane protein</topology>
    </subcellularLocation>
</comment>
<evidence type="ECO:0000256" key="2">
    <source>
        <dbReference type="ARBA" id="ARBA00022692"/>
    </source>
</evidence>
<keyword evidence="4 5" id="KW-0472">Membrane</keyword>
<evidence type="ECO:0000313" key="7">
    <source>
        <dbReference type="Proteomes" id="UP000030651"/>
    </source>
</evidence>
<evidence type="ECO:0000256" key="4">
    <source>
        <dbReference type="ARBA" id="ARBA00023136"/>
    </source>
</evidence>
<dbReference type="PANTHER" id="PTHR47685">
    <property type="entry name" value="MAGNESIUM TRANSPORT PROTEIN CORA"/>
    <property type="match status" value="1"/>
</dbReference>
<dbReference type="Gene3D" id="1.20.58.340">
    <property type="entry name" value="Magnesium transport protein CorA, transmembrane region"/>
    <property type="match status" value="1"/>
</dbReference>
<accession>W3X7E3</accession>
<dbReference type="KEGG" id="pfy:PFICI_06093"/>
<dbReference type="eggNOG" id="ENOG502SRQ5">
    <property type="taxonomic scope" value="Eukaryota"/>
</dbReference>
<evidence type="ECO:0000256" key="5">
    <source>
        <dbReference type="SAM" id="Phobius"/>
    </source>
</evidence>
<dbReference type="SUPFAM" id="SSF144083">
    <property type="entry name" value="Magnesium transport protein CorA, transmembrane region"/>
    <property type="match status" value="1"/>
</dbReference>
<gene>
    <name evidence="6" type="ORF">PFICI_06093</name>
</gene>
<dbReference type="Proteomes" id="UP000030651">
    <property type="component" value="Unassembled WGS sequence"/>
</dbReference>
<dbReference type="InterPro" id="IPR002523">
    <property type="entry name" value="MgTranspt_CorA/ZnTranspt_ZntB"/>
</dbReference>
<keyword evidence="2 5" id="KW-0812">Transmembrane</keyword>
<dbReference type="AlphaFoldDB" id="W3X7E3"/>
<name>W3X7E3_PESFW</name>
<organism evidence="6 7">
    <name type="scientific">Pestalotiopsis fici (strain W106-1 / CGMCC3.15140)</name>
    <dbReference type="NCBI Taxonomy" id="1229662"/>
    <lineage>
        <taxon>Eukaryota</taxon>
        <taxon>Fungi</taxon>
        <taxon>Dikarya</taxon>
        <taxon>Ascomycota</taxon>
        <taxon>Pezizomycotina</taxon>
        <taxon>Sordariomycetes</taxon>
        <taxon>Xylariomycetidae</taxon>
        <taxon>Amphisphaeriales</taxon>
        <taxon>Sporocadaceae</taxon>
        <taxon>Pestalotiopsis</taxon>
    </lineage>
</organism>
<evidence type="ECO:0000256" key="1">
    <source>
        <dbReference type="ARBA" id="ARBA00004141"/>
    </source>
</evidence>
<dbReference type="Pfam" id="PF01544">
    <property type="entry name" value="CorA"/>
    <property type="match status" value="1"/>
</dbReference>
<evidence type="ECO:0000256" key="3">
    <source>
        <dbReference type="ARBA" id="ARBA00022989"/>
    </source>
</evidence>
<dbReference type="GO" id="GO:0046873">
    <property type="term" value="F:metal ion transmembrane transporter activity"/>
    <property type="evidence" value="ECO:0007669"/>
    <property type="project" value="InterPro"/>
</dbReference>